<dbReference type="SUPFAM" id="SSF53335">
    <property type="entry name" value="S-adenosyl-L-methionine-dependent methyltransferases"/>
    <property type="match status" value="2"/>
</dbReference>
<dbReference type="Proteomes" id="UP000811545">
    <property type="component" value="Unassembled WGS sequence"/>
</dbReference>
<dbReference type="AlphaFoldDB" id="A0A9E2F2F4"/>
<evidence type="ECO:0000313" key="4">
    <source>
        <dbReference type="EMBL" id="MBT9145617.1"/>
    </source>
</evidence>
<dbReference type="EMBL" id="QLTW01000129">
    <property type="protein sequence ID" value="MBT9145617.1"/>
    <property type="molecule type" value="Genomic_DNA"/>
</dbReference>
<dbReference type="GO" id="GO:0032259">
    <property type="term" value="P:methylation"/>
    <property type="evidence" value="ECO:0007669"/>
    <property type="project" value="UniProtKB-KW"/>
</dbReference>
<keyword evidence="1" id="KW-0489">Methyltransferase</keyword>
<dbReference type="GO" id="GO:0008170">
    <property type="term" value="F:N-methyltransferase activity"/>
    <property type="evidence" value="ECO:0007669"/>
    <property type="project" value="InterPro"/>
</dbReference>
<protein>
    <recommendedName>
        <fullName evidence="3">DNA methylase N-4/N-6 domain-containing protein</fullName>
    </recommendedName>
</protein>
<gene>
    <name evidence="4" type="ORF">DDT42_01490</name>
</gene>
<dbReference type="Pfam" id="PF01555">
    <property type="entry name" value="N6_N4_Mtase"/>
    <property type="match status" value="1"/>
</dbReference>
<feature type="domain" description="DNA methylase N-4/N-6" evidence="3">
    <location>
        <begin position="28"/>
        <end position="111"/>
    </location>
</feature>
<organism evidence="4 5">
    <name type="scientific">Psychracetigena formicireducens</name>
    <dbReference type="NCBI Taxonomy" id="2986056"/>
    <lineage>
        <taxon>Bacteria</taxon>
        <taxon>Bacillati</taxon>
        <taxon>Candidatus Lithacetigenota</taxon>
        <taxon>Candidatus Psychracetigena</taxon>
    </lineage>
</organism>
<accession>A0A9E2F2F4</accession>
<comment type="caution">
    <text evidence="4">The sequence shown here is derived from an EMBL/GenBank/DDBJ whole genome shotgun (WGS) entry which is preliminary data.</text>
</comment>
<dbReference type="InterPro" id="IPR002941">
    <property type="entry name" value="DNA_methylase_N4/N6"/>
</dbReference>
<dbReference type="GO" id="GO:0003677">
    <property type="term" value="F:DNA binding"/>
    <property type="evidence" value="ECO:0007669"/>
    <property type="project" value="InterPro"/>
</dbReference>
<dbReference type="InterPro" id="IPR029063">
    <property type="entry name" value="SAM-dependent_MTases_sf"/>
</dbReference>
<evidence type="ECO:0000313" key="5">
    <source>
        <dbReference type="Proteomes" id="UP000811545"/>
    </source>
</evidence>
<evidence type="ECO:0000256" key="2">
    <source>
        <dbReference type="ARBA" id="ARBA00022679"/>
    </source>
</evidence>
<name>A0A9E2F2F4_PSYF1</name>
<dbReference type="Gene3D" id="3.40.50.150">
    <property type="entry name" value="Vaccinia Virus protein VP39"/>
    <property type="match status" value="2"/>
</dbReference>
<proteinExistence type="predicted"/>
<reference evidence="4 5" key="1">
    <citation type="journal article" date="2021" name="bioRxiv">
        <title>Unique metabolic strategies in Hadean analogues reveal hints for primordial physiology.</title>
        <authorList>
            <person name="Nobu M.K."/>
            <person name="Nakai R."/>
            <person name="Tamazawa S."/>
            <person name="Mori H."/>
            <person name="Toyoda A."/>
            <person name="Ijiri A."/>
            <person name="Suzuki S."/>
            <person name="Kurokawa K."/>
            <person name="Kamagata Y."/>
            <person name="Tamaki H."/>
        </authorList>
    </citation>
    <scope>NUCLEOTIDE SEQUENCE [LARGE SCALE GENOMIC DNA]</scope>
    <source>
        <strain evidence="4">BS525</strain>
    </source>
</reference>
<keyword evidence="2" id="KW-0808">Transferase</keyword>
<evidence type="ECO:0000256" key="1">
    <source>
        <dbReference type="ARBA" id="ARBA00022603"/>
    </source>
</evidence>
<sequence length="454" mass="52404">METMMKTVVNDTIPQTAKSPEEIIHLFNTKAVDEYWSFVGYKPSDTGKWTHDYHRYPAKFIPQLVERLIDEYVSHKDAHTNDPFMGCGTTIVTAISRGFKASGTDINKIAHLITKVKSTPIEPEYLNKKIEQLLFKLKSLNSSQMTLFNDKIEPLIPQEHIDRINYWFTEKNKIELGKILRAIYDENDEVIRNFFLVAFSHILKNCSIWLQGSTKPTRDLEKKPVKPYDALRRHLMKMRSGNDAFYEVAPGGVRKNLNRYLNIEIGDARKQPVSDETVDLVVTSSPYVTSYEYADLHQLSTIWLDLADDLTAYKKGFIGTSYKKYENKRLRSSISADIVDKMSKKSKKMAKEIEAFFIDMEEVFDESFRILKHGGRCCYVIGDTKLKGIDVLNAEVFAESLQYSGFKFDRLIKREIPSKILPQKRDEKTGRFANNHEANSEAYPIEYIVIGLKE</sequence>
<evidence type="ECO:0000259" key="3">
    <source>
        <dbReference type="Pfam" id="PF01555"/>
    </source>
</evidence>